<reference evidence="1 2" key="1">
    <citation type="submission" date="2015-05" db="EMBL/GenBank/DDBJ databases">
        <title>Draft genome sequence of the bacterium Gordonia jacobaea a new member of the Gordonia genus.</title>
        <authorList>
            <person name="Jimenez-Galisteo G."/>
            <person name="Dominguez A."/>
            <person name="Munoz E."/>
            <person name="Vinas M."/>
        </authorList>
    </citation>
    <scope>NUCLEOTIDE SEQUENCE [LARGE SCALE GENOMIC DNA]</scope>
    <source>
        <strain evidence="2">mv1</strain>
    </source>
</reference>
<evidence type="ECO:0000313" key="2">
    <source>
        <dbReference type="Proteomes" id="UP000037247"/>
    </source>
</evidence>
<comment type="caution">
    <text evidence="1">The sequence shown here is derived from an EMBL/GenBank/DDBJ whole genome shotgun (WGS) entry which is preliminary data.</text>
</comment>
<dbReference type="EMBL" id="LDTZ01000017">
    <property type="protein sequence ID" value="KNA90984.1"/>
    <property type="molecule type" value="Genomic_DNA"/>
</dbReference>
<protein>
    <submittedName>
        <fullName evidence="1">Uncharacterized protein</fullName>
    </submittedName>
</protein>
<organism evidence="1 2">
    <name type="scientific">Gordonia jacobaea</name>
    <dbReference type="NCBI Taxonomy" id="122202"/>
    <lineage>
        <taxon>Bacteria</taxon>
        <taxon>Bacillati</taxon>
        <taxon>Actinomycetota</taxon>
        <taxon>Actinomycetes</taxon>
        <taxon>Mycobacteriales</taxon>
        <taxon>Gordoniaceae</taxon>
        <taxon>Gordonia</taxon>
    </lineage>
</organism>
<sequence>MDEHSGLPYDIRIIPMTCTQSAVLGGFVAGRPLPTVGRVQEFVSRDGRLESLDIVAVLENVLISYFKPNYNSTLKDWPVSKYVSAMESVGIDSLLVYLDGSEDTFSVKTDYRDCPERGLALVAEVSGSQRVWNTAYQSALDYDRSIVPDPVDLGSIMCAAVAEFRVSKPRARFYSDALIEKCQDQHLN</sequence>
<proteinExistence type="predicted"/>
<evidence type="ECO:0000313" key="1">
    <source>
        <dbReference type="EMBL" id="KNA90984.1"/>
    </source>
</evidence>
<dbReference type="Proteomes" id="UP000037247">
    <property type="component" value="Unassembled WGS sequence"/>
</dbReference>
<keyword evidence="2" id="KW-1185">Reference proteome</keyword>
<name>A0ABR5IBI8_9ACTN</name>
<accession>A0ABR5IBI8</accession>
<gene>
    <name evidence="1" type="ORF">ABW18_11720</name>
</gene>